<dbReference type="AlphaFoldDB" id="A0A6A5SSF0"/>
<organism evidence="2 3">
    <name type="scientific">Clathrospora elynae</name>
    <dbReference type="NCBI Taxonomy" id="706981"/>
    <lineage>
        <taxon>Eukaryota</taxon>
        <taxon>Fungi</taxon>
        <taxon>Dikarya</taxon>
        <taxon>Ascomycota</taxon>
        <taxon>Pezizomycotina</taxon>
        <taxon>Dothideomycetes</taxon>
        <taxon>Pleosporomycetidae</taxon>
        <taxon>Pleosporales</taxon>
        <taxon>Diademaceae</taxon>
        <taxon>Clathrospora</taxon>
    </lineage>
</organism>
<accession>A0A6A5SSF0</accession>
<proteinExistence type="predicted"/>
<evidence type="ECO:0000313" key="2">
    <source>
        <dbReference type="EMBL" id="KAF1940017.1"/>
    </source>
</evidence>
<feature type="region of interest" description="Disordered" evidence="1">
    <location>
        <begin position="1"/>
        <end position="23"/>
    </location>
</feature>
<reference evidence="2" key="1">
    <citation type="journal article" date="2020" name="Stud. Mycol.">
        <title>101 Dothideomycetes genomes: a test case for predicting lifestyles and emergence of pathogens.</title>
        <authorList>
            <person name="Haridas S."/>
            <person name="Albert R."/>
            <person name="Binder M."/>
            <person name="Bloem J."/>
            <person name="Labutti K."/>
            <person name="Salamov A."/>
            <person name="Andreopoulos B."/>
            <person name="Baker S."/>
            <person name="Barry K."/>
            <person name="Bills G."/>
            <person name="Bluhm B."/>
            <person name="Cannon C."/>
            <person name="Castanera R."/>
            <person name="Culley D."/>
            <person name="Daum C."/>
            <person name="Ezra D."/>
            <person name="Gonzalez J."/>
            <person name="Henrissat B."/>
            <person name="Kuo A."/>
            <person name="Liang C."/>
            <person name="Lipzen A."/>
            <person name="Lutzoni F."/>
            <person name="Magnuson J."/>
            <person name="Mondo S."/>
            <person name="Nolan M."/>
            <person name="Ohm R."/>
            <person name="Pangilinan J."/>
            <person name="Park H.-J."/>
            <person name="Ramirez L."/>
            <person name="Alfaro M."/>
            <person name="Sun H."/>
            <person name="Tritt A."/>
            <person name="Yoshinaga Y."/>
            <person name="Zwiers L.-H."/>
            <person name="Turgeon B."/>
            <person name="Goodwin S."/>
            <person name="Spatafora J."/>
            <person name="Crous P."/>
            <person name="Grigoriev I."/>
        </authorList>
    </citation>
    <scope>NUCLEOTIDE SEQUENCE</scope>
    <source>
        <strain evidence="2">CBS 161.51</strain>
    </source>
</reference>
<sequence length="149" mass="16524">MSHEEKKRTLNMTSTTESCLPHPVSPSPLRFTWNNRQDPQARMIILSKSNGGSSPATARLMWIQYHSSPHAQFPFGTPLPVDPVPFVSPRPVPIRHTIACETRSVAVVQELVQDVFQRVPAFFLHALLVDSGRGKIRGGHGFAPILVLP</sequence>
<name>A0A6A5SSF0_9PLEO</name>
<gene>
    <name evidence="2" type="ORF">EJ02DRAFT_241149</name>
</gene>
<dbReference type="EMBL" id="ML976070">
    <property type="protein sequence ID" value="KAF1940017.1"/>
    <property type="molecule type" value="Genomic_DNA"/>
</dbReference>
<dbReference type="Proteomes" id="UP000800038">
    <property type="component" value="Unassembled WGS sequence"/>
</dbReference>
<keyword evidence="3" id="KW-1185">Reference proteome</keyword>
<protein>
    <submittedName>
        <fullName evidence="2">Uncharacterized protein</fullName>
    </submittedName>
</protein>
<evidence type="ECO:0000313" key="3">
    <source>
        <dbReference type="Proteomes" id="UP000800038"/>
    </source>
</evidence>
<evidence type="ECO:0000256" key="1">
    <source>
        <dbReference type="SAM" id="MobiDB-lite"/>
    </source>
</evidence>